<dbReference type="VEuPathDB" id="VectorBase:LOC119174290"/>
<evidence type="ECO:0000313" key="3">
    <source>
        <dbReference type="EMBL" id="KAH8022031.1"/>
    </source>
</evidence>
<feature type="region of interest" description="Disordered" evidence="2">
    <location>
        <begin position="1"/>
        <end position="70"/>
    </location>
</feature>
<evidence type="ECO:0000256" key="2">
    <source>
        <dbReference type="SAM" id="MobiDB-lite"/>
    </source>
</evidence>
<protein>
    <submittedName>
        <fullName evidence="3">Uncharacterized protein</fullName>
    </submittedName>
</protein>
<feature type="coiled-coil region" evidence="1">
    <location>
        <begin position="514"/>
        <end position="575"/>
    </location>
</feature>
<organism evidence="3 4">
    <name type="scientific">Rhipicephalus microplus</name>
    <name type="common">Cattle tick</name>
    <name type="synonym">Boophilus microplus</name>
    <dbReference type="NCBI Taxonomy" id="6941"/>
    <lineage>
        <taxon>Eukaryota</taxon>
        <taxon>Metazoa</taxon>
        <taxon>Ecdysozoa</taxon>
        <taxon>Arthropoda</taxon>
        <taxon>Chelicerata</taxon>
        <taxon>Arachnida</taxon>
        <taxon>Acari</taxon>
        <taxon>Parasitiformes</taxon>
        <taxon>Ixodida</taxon>
        <taxon>Ixodoidea</taxon>
        <taxon>Ixodidae</taxon>
        <taxon>Rhipicephalinae</taxon>
        <taxon>Rhipicephalus</taxon>
        <taxon>Boophilus</taxon>
    </lineage>
</organism>
<feature type="region of interest" description="Disordered" evidence="2">
    <location>
        <begin position="247"/>
        <end position="367"/>
    </location>
</feature>
<dbReference type="Proteomes" id="UP000821866">
    <property type="component" value="Chromosome 7"/>
</dbReference>
<keyword evidence="1" id="KW-0175">Coiled coil</keyword>
<name>A0A9J6DIX0_RHIMP</name>
<gene>
    <name evidence="3" type="ORF">HPB51_021471</name>
</gene>
<evidence type="ECO:0000313" key="4">
    <source>
        <dbReference type="Proteomes" id="UP000821866"/>
    </source>
</evidence>
<keyword evidence="4" id="KW-1185">Reference proteome</keyword>
<comment type="caution">
    <text evidence="3">The sequence shown here is derived from an EMBL/GenBank/DDBJ whole genome shotgun (WGS) entry which is preliminary data.</text>
</comment>
<reference evidence="3" key="1">
    <citation type="journal article" date="2020" name="Cell">
        <title>Large-Scale Comparative Analyses of Tick Genomes Elucidate Their Genetic Diversity and Vector Capacities.</title>
        <authorList>
            <consortium name="Tick Genome and Microbiome Consortium (TIGMIC)"/>
            <person name="Jia N."/>
            <person name="Wang J."/>
            <person name="Shi W."/>
            <person name="Du L."/>
            <person name="Sun Y."/>
            <person name="Zhan W."/>
            <person name="Jiang J.F."/>
            <person name="Wang Q."/>
            <person name="Zhang B."/>
            <person name="Ji P."/>
            <person name="Bell-Sakyi L."/>
            <person name="Cui X.M."/>
            <person name="Yuan T.T."/>
            <person name="Jiang B.G."/>
            <person name="Yang W.F."/>
            <person name="Lam T.T."/>
            <person name="Chang Q.C."/>
            <person name="Ding S.J."/>
            <person name="Wang X.J."/>
            <person name="Zhu J.G."/>
            <person name="Ruan X.D."/>
            <person name="Zhao L."/>
            <person name="Wei J.T."/>
            <person name="Ye R.Z."/>
            <person name="Que T.C."/>
            <person name="Du C.H."/>
            <person name="Zhou Y.H."/>
            <person name="Cheng J.X."/>
            <person name="Dai P.F."/>
            <person name="Guo W.B."/>
            <person name="Han X.H."/>
            <person name="Huang E.J."/>
            <person name="Li L.F."/>
            <person name="Wei W."/>
            <person name="Gao Y.C."/>
            <person name="Liu J.Z."/>
            <person name="Shao H.Z."/>
            <person name="Wang X."/>
            <person name="Wang C.C."/>
            <person name="Yang T.C."/>
            <person name="Huo Q.B."/>
            <person name="Li W."/>
            <person name="Chen H.Y."/>
            <person name="Chen S.E."/>
            <person name="Zhou L.G."/>
            <person name="Ni X.B."/>
            <person name="Tian J.H."/>
            <person name="Sheng Y."/>
            <person name="Liu T."/>
            <person name="Pan Y.S."/>
            <person name="Xia L.Y."/>
            <person name="Li J."/>
            <person name="Zhao F."/>
            <person name="Cao W.C."/>
        </authorList>
    </citation>
    <scope>NUCLEOTIDE SEQUENCE</scope>
    <source>
        <strain evidence="3">Rmic-2018</strain>
    </source>
</reference>
<feature type="compositionally biased region" description="Basic residues" evidence="2">
    <location>
        <begin position="277"/>
        <end position="290"/>
    </location>
</feature>
<dbReference type="AlphaFoldDB" id="A0A9J6DIX0"/>
<sequence>MAYKVSGTDLPATEFNPEEWSVVLNARQRSPRQQSKETEGTQSSKAASAAETPARKTESPPSVSSKLDDTAVARPRLKRLPRFPVDEFKMVLRPSAGVDLAQCNDGELRAAVVANSGLHSVVADEDLVCTNLAKNIFTVSTSCADRVANYAKIRELTPRGEKLGFHAYIAPPDGARAGIIYRAWNDKSATDDMYVLCQIASLAQAEDRNTRRTIPAPRSASSVGTLTRLVTGHASNAFSVASAVSLGHDKGRNKSTSRSSPSSSSRRSFFHDDRNRSSKSKSPGRNRGSKGKSPGRSASQSRDFSTKPEKADGSSPPEPENATMASNNNVHVNPDRAGDGGTSNHESFRDDGVGPPLSPHSSRDNQAPPLYLECMRVVATLAECRARWVIPVETTEYTCIACLLRPGGPGPEKFLSGRLPLEQPARPSGLRHDEYYLQPMHGTQRPVFAGDAWEQFVPHINEWNRRKGRFRGNQSRTAASGADWFTRPLRPQRHAEAIYALIEARCDRDIAIKNRRLQLEEDRLRFEIKRHEQEMKLKEMELQQRQAEQEAKLKLKKLEFQLRRQELEALAEERRHNKGYQQAQLEIIKSFINK</sequence>
<feature type="compositionally biased region" description="Low complexity" evidence="2">
    <location>
        <begin position="254"/>
        <end position="267"/>
    </location>
</feature>
<dbReference type="EMBL" id="JABSTU010000009">
    <property type="protein sequence ID" value="KAH8022031.1"/>
    <property type="molecule type" value="Genomic_DNA"/>
</dbReference>
<proteinExistence type="predicted"/>
<accession>A0A9J6DIX0</accession>
<reference evidence="3" key="2">
    <citation type="submission" date="2021-09" db="EMBL/GenBank/DDBJ databases">
        <authorList>
            <person name="Jia N."/>
            <person name="Wang J."/>
            <person name="Shi W."/>
            <person name="Du L."/>
            <person name="Sun Y."/>
            <person name="Zhan W."/>
            <person name="Jiang J."/>
            <person name="Wang Q."/>
            <person name="Zhang B."/>
            <person name="Ji P."/>
            <person name="Sakyi L.B."/>
            <person name="Cui X."/>
            <person name="Yuan T."/>
            <person name="Jiang B."/>
            <person name="Yang W."/>
            <person name="Lam T.T.-Y."/>
            <person name="Chang Q."/>
            <person name="Ding S."/>
            <person name="Wang X."/>
            <person name="Zhu J."/>
            <person name="Ruan X."/>
            <person name="Zhao L."/>
            <person name="Wei J."/>
            <person name="Que T."/>
            <person name="Du C."/>
            <person name="Cheng J."/>
            <person name="Dai P."/>
            <person name="Han X."/>
            <person name="Huang E."/>
            <person name="Gao Y."/>
            <person name="Liu J."/>
            <person name="Shao H."/>
            <person name="Ye R."/>
            <person name="Li L."/>
            <person name="Wei W."/>
            <person name="Wang X."/>
            <person name="Wang C."/>
            <person name="Huo Q."/>
            <person name="Li W."/>
            <person name="Guo W."/>
            <person name="Chen H."/>
            <person name="Chen S."/>
            <person name="Zhou L."/>
            <person name="Zhou L."/>
            <person name="Ni X."/>
            <person name="Tian J."/>
            <person name="Zhou Y."/>
            <person name="Sheng Y."/>
            <person name="Liu T."/>
            <person name="Pan Y."/>
            <person name="Xia L."/>
            <person name="Li J."/>
            <person name="Zhao F."/>
            <person name="Cao W."/>
        </authorList>
    </citation>
    <scope>NUCLEOTIDE SEQUENCE</scope>
    <source>
        <strain evidence="3">Rmic-2018</strain>
        <tissue evidence="3">Larvae</tissue>
    </source>
</reference>
<evidence type="ECO:0000256" key="1">
    <source>
        <dbReference type="SAM" id="Coils"/>
    </source>
</evidence>